<evidence type="ECO:0000313" key="1">
    <source>
        <dbReference type="EMBL" id="MDG9700031.1"/>
    </source>
</evidence>
<accession>A0AAW6RN62</accession>
<organism evidence="1 2">
    <name type="scientific">Ottowia cancrivicina</name>
    <dbReference type="NCBI Taxonomy" id="3040346"/>
    <lineage>
        <taxon>Bacteria</taxon>
        <taxon>Pseudomonadati</taxon>
        <taxon>Pseudomonadota</taxon>
        <taxon>Betaproteobacteria</taxon>
        <taxon>Burkholderiales</taxon>
        <taxon>Comamonadaceae</taxon>
        <taxon>Ottowia</taxon>
    </lineage>
</organism>
<evidence type="ECO:0000313" key="2">
    <source>
        <dbReference type="Proteomes" id="UP001237156"/>
    </source>
</evidence>
<reference evidence="1 2" key="1">
    <citation type="submission" date="2023-04" db="EMBL/GenBank/DDBJ databases">
        <title>Ottowia paracancer sp. nov., isolated from human stomach.</title>
        <authorList>
            <person name="Song Y."/>
        </authorList>
    </citation>
    <scope>NUCLEOTIDE SEQUENCE [LARGE SCALE GENOMIC DNA]</scope>
    <source>
        <strain evidence="1 2">10c7w1</strain>
    </source>
</reference>
<dbReference type="RefSeq" id="WP_146006940.1">
    <property type="nucleotide sequence ID" value="NZ_JARVII010000021.1"/>
</dbReference>
<keyword evidence="2" id="KW-1185">Reference proteome</keyword>
<name>A0AAW6RN62_9BURK</name>
<comment type="caution">
    <text evidence="1">The sequence shown here is derived from an EMBL/GenBank/DDBJ whole genome shotgun (WGS) entry which is preliminary data.</text>
</comment>
<sequence length="80" mass="8545">MDDFLETVFKPGSKPGKSVFSPACGRAAHKQSSPRGLPAAIQCGSQPRRPHETKGIETVQAYANVAWSATIVSISYTHST</sequence>
<proteinExistence type="predicted"/>
<gene>
    <name evidence="1" type="ORF">QB898_09980</name>
</gene>
<dbReference type="AlphaFoldDB" id="A0AAW6RN62"/>
<protein>
    <submittedName>
        <fullName evidence="1">Uncharacterized protein</fullName>
    </submittedName>
</protein>
<dbReference type="EMBL" id="JARVII010000021">
    <property type="protein sequence ID" value="MDG9700031.1"/>
    <property type="molecule type" value="Genomic_DNA"/>
</dbReference>
<dbReference type="Proteomes" id="UP001237156">
    <property type="component" value="Unassembled WGS sequence"/>
</dbReference>